<dbReference type="SUPFAM" id="SSF54593">
    <property type="entry name" value="Glyoxalase/Bleomycin resistance protein/Dihydroxybiphenyl dioxygenase"/>
    <property type="match status" value="1"/>
</dbReference>
<evidence type="ECO:0000259" key="1">
    <source>
        <dbReference type="PROSITE" id="PS51819"/>
    </source>
</evidence>
<evidence type="ECO:0000313" key="3">
    <source>
        <dbReference type="Proteomes" id="UP000007947"/>
    </source>
</evidence>
<name>F5XMI6_MICPN</name>
<dbReference type="RefSeq" id="WP_013864301.1">
    <property type="nucleotide sequence ID" value="NC_015635.1"/>
</dbReference>
<dbReference type="STRING" id="1032480.MLP_34290"/>
<accession>F5XMI6</accession>
<feature type="domain" description="VOC" evidence="1">
    <location>
        <begin position="5"/>
        <end position="113"/>
    </location>
</feature>
<dbReference type="KEGG" id="mph:MLP_34290"/>
<dbReference type="PANTHER" id="PTHR33993:SF2">
    <property type="entry name" value="VOC DOMAIN-CONTAINING PROTEIN"/>
    <property type="match status" value="1"/>
</dbReference>
<dbReference type="InterPro" id="IPR029068">
    <property type="entry name" value="Glyas_Bleomycin-R_OHBP_Dase"/>
</dbReference>
<dbReference type="AlphaFoldDB" id="F5XMI6"/>
<dbReference type="InterPro" id="IPR052164">
    <property type="entry name" value="Anthracycline_SecMetBiosynth"/>
</dbReference>
<dbReference type="InterPro" id="IPR041581">
    <property type="entry name" value="Glyoxalase_6"/>
</dbReference>
<keyword evidence="3" id="KW-1185">Reference proteome</keyword>
<evidence type="ECO:0000313" key="2">
    <source>
        <dbReference type="EMBL" id="BAK36443.1"/>
    </source>
</evidence>
<reference evidence="2 3" key="1">
    <citation type="submission" date="2011-05" db="EMBL/GenBank/DDBJ databases">
        <title>Whole genome sequence of Microlunatus phosphovorus NM-1.</title>
        <authorList>
            <person name="Hosoyama A."/>
            <person name="Sasaki K."/>
            <person name="Harada T."/>
            <person name="Igarashi R."/>
            <person name="Kawakoshi A."/>
            <person name="Sasagawa M."/>
            <person name="Fukada J."/>
            <person name="Nakamura S."/>
            <person name="Katano Y."/>
            <person name="Hanada S."/>
            <person name="Kamagata Y."/>
            <person name="Nakamura N."/>
            <person name="Yamazaki S."/>
            <person name="Fujita N."/>
        </authorList>
    </citation>
    <scope>NUCLEOTIDE SEQUENCE [LARGE SCALE GENOMIC DNA]</scope>
    <source>
        <strain evidence="3">ATCC 700054 / DSM 10555 / JCM 9379 / NBRC 101784 / NCIMB 13414 / VKM Ac-1990 / NM-1</strain>
    </source>
</reference>
<gene>
    <name evidence="2" type="ordered locus">MLP_34290</name>
</gene>
<dbReference type="Proteomes" id="UP000007947">
    <property type="component" value="Chromosome"/>
</dbReference>
<organism evidence="2 3">
    <name type="scientific">Microlunatus phosphovorus (strain ATCC 700054 / DSM 10555 / JCM 9379 / NBRC 101784 / NCIMB 13414 / VKM Ac-1990 / NM-1)</name>
    <dbReference type="NCBI Taxonomy" id="1032480"/>
    <lineage>
        <taxon>Bacteria</taxon>
        <taxon>Bacillati</taxon>
        <taxon>Actinomycetota</taxon>
        <taxon>Actinomycetes</taxon>
        <taxon>Propionibacteriales</taxon>
        <taxon>Propionibacteriaceae</taxon>
        <taxon>Microlunatus</taxon>
    </lineage>
</organism>
<sequence length="115" mass="12324">MPTPRVCYLQIPAEDSRVSADFYATVFDWRIRERGDGAVAFDDGGEVSGAFVTGRSPQDEDGIRIYIMVDDAVATVTRIVDAGGVIVAPLGHSTETIALFGDPFGNVLGIYQEPA</sequence>
<dbReference type="PROSITE" id="PS51819">
    <property type="entry name" value="VOC"/>
    <property type="match status" value="1"/>
</dbReference>
<dbReference type="Gene3D" id="3.10.180.10">
    <property type="entry name" value="2,3-Dihydroxybiphenyl 1,2-Dioxygenase, domain 1"/>
    <property type="match status" value="1"/>
</dbReference>
<dbReference type="PANTHER" id="PTHR33993">
    <property type="entry name" value="GLYOXALASE-RELATED"/>
    <property type="match status" value="1"/>
</dbReference>
<dbReference type="HOGENOM" id="CLU_127592_3_0_11"/>
<dbReference type="eggNOG" id="COG3324">
    <property type="taxonomic scope" value="Bacteria"/>
</dbReference>
<dbReference type="OrthoDB" id="9793039at2"/>
<proteinExistence type="predicted"/>
<dbReference type="Pfam" id="PF18029">
    <property type="entry name" value="Glyoxalase_6"/>
    <property type="match status" value="1"/>
</dbReference>
<dbReference type="EMBL" id="AP012204">
    <property type="protein sequence ID" value="BAK36443.1"/>
    <property type="molecule type" value="Genomic_DNA"/>
</dbReference>
<dbReference type="InterPro" id="IPR037523">
    <property type="entry name" value="VOC_core"/>
</dbReference>
<protein>
    <recommendedName>
        <fullName evidence="1">VOC domain-containing protein</fullName>
    </recommendedName>
</protein>